<name>A0A0C9Z6P3_9AGAM</name>
<keyword evidence="3" id="KW-1185">Reference proteome</keyword>
<dbReference type="SUPFAM" id="SSF47954">
    <property type="entry name" value="Cyclin-like"/>
    <property type="match status" value="1"/>
</dbReference>
<gene>
    <name evidence="2" type="ORF">CY34DRAFT_18528</name>
</gene>
<reference evidence="3" key="2">
    <citation type="submission" date="2015-01" db="EMBL/GenBank/DDBJ databases">
        <title>Evolutionary Origins and Diversification of the Mycorrhizal Mutualists.</title>
        <authorList>
            <consortium name="DOE Joint Genome Institute"/>
            <consortium name="Mycorrhizal Genomics Consortium"/>
            <person name="Kohler A."/>
            <person name="Kuo A."/>
            <person name="Nagy L.G."/>
            <person name="Floudas D."/>
            <person name="Copeland A."/>
            <person name="Barry K.W."/>
            <person name="Cichocki N."/>
            <person name="Veneault-Fourrey C."/>
            <person name="LaButti K."/>
            <person name="Lindquist E.A."/>
            <person name="Lipzen A."/>
            <person name="Lundell T."/>
            <person name="Morin E."/>
            <person name="Murat C."/>
            <person name="Riley R."/>
            <person name="Ohm R."/>
            <person name="Sun H."/>
            <person name="Tunlid A."/>
            <person name="Henrissat B."/>
            <person name="Grigoriev I.V."/>
            <person name="Hibbett D.S."/>
            <person name="Martin F."/>
        </authorList>
    </citation>
    <scope>NUCLEOTIDE SEQUENCE [LARGE SCALE GENOMIC DNA]</scope>
    <source>
        <strain evidence="3">UH-Slu-Lm8-n1</strain>
    </source>
</reference>
<reference evidence="2 3" key="1">
    <citation type="submission" date="2014-04" db="EMBL/GenBank/DDBJ databases">
        <authorList>
            <consortium name="DOE Joint Genome Institute"/>
            <person name="Kuo A."/>
            <person name="Ruytinx J."/>
            <person name="Rineau F."/>
            <person name="Colpaert J."/>
            <person name="Kohler A."/>
            <person name="Nagy L.G."/>
            <person name="Floudas D."/>
            <person name="Copeland A."/>
            <person name="Barry K.W."/>
            <person name="Cichocki N."/>
            <person name="Veneault-Fourrey C."/>
            <person name="LaButti K."/>
            <person name="Lindquist E.A."/>
            <person name="Lipzen A."/>
            <person name="Lundell T."/>
            <person name="Morin E."/>
            <person name="Murat C."/>
            <person name="Sun H."/>
            <person name="Tunlid A."/>
            <person name="Henrissat B."/>
            <person name="Grigoriev I.V."/>
            <person name="Hibbett D.S."/>
            <person name="Martin F."/>
            <person name="Nordberg H.P."/>
            <person name="Cantor M.N."/>
            <person name="Hua S.X."/>
        </authorList>
    </citation>
    <scope>NUCLEOTIDE SEQUENCE [LARGE SCALE GENOMIC DNA]</scope>
    <source>
        <strain evidence="2 3">UH-Slu-Lm8-n1</strain>
    </source>
</reference>
<evidence type="ECO:0000313" key="2">
    <source>
        <dbReference type="EMBL" id="KIK33185.1"/>
    </source>
</evidence>
<evidence type="ECO:0000256" key="1">
    <source>
        <dbReference type="SAM" id="MobiDB-lite"/>
    </source>
</evidence>
<proteinExistence type="predicted"/>
<dbReference type="Proteomes" id="UP000054485">
    <property type="component" value="Unassembled WGS sequence"/>
</dbReference>
<protein>
    <submittedName>
        <fullName evidence="2">Uncharacterized protein</fullName>
    </submittedName>
</protein>
<dbReference type="AlphaFoldDB" id="A0A0C9Z6P3"/>
<organism evidence="2 3">
    <name type="scientific">Suillus luteus UH-Slu-Lm8-n1</name>
    <dbReference type="NCBI Taxonomy" id="930992"/>
    <lineage>
        <taxon>Eukaryota</taxon>
        <taxon>Fungi</taxon>
        <taxon>Dikarya</taxon>
        <taxon>Basidiomycota</taxon>
        <taxon>Agaricomycotina</taxon>
        <taxon>Agaricomycetes</taxon>
        <taxon>Agaricomycetidae</taxon>
        <taxon>Boletales</taxon>
        <taxon>Suillineae</taxon>
        <taxon>Suillaceae</taxon>
        <taxon>Suillus</taxon>
    </lineage>
</organism>
<dbReference type="InterPro" id="IPR036915">
    <property type="entry name" value="Cyclin-like_sf"/>
</dbReference>
<dbReference type="HOGENOM" id="CLU_630338_0_0_1"/>
<accession>A0A0C9Z6P3</accession>
<dbReference type="STRING" id="930992.A0A0C9Z6P3"/>
<dbReference type="EMBL" id="KN836001">
    <property type="protein sequence ID" value="KIK33185.1"/>
    <property type="molecule type" value="Genomic_DNA"/>
</dbReference>
<sequence length="435" mass="47964">MARKSDWDRALKSTSIQRSTLVDNLYLKGHRSLWKGYSNITHLLLLIKVIVLFNANQHDEAILRVQELAATFPNADTLACRNVEVHLRVQLGLRALDGACHTEAADHFIAAAKTIAYSFKWDPHSQCQDFTVLFGWDLESLWQIANHSPSRCYVFLRAGGVREAHKSYGYMMDHAILLIRISLAFKQQYSVPYAADGVADLVSKRDAALTTSDYDTPVGGITRLQSFCEAARLLTIVYLSDVPPSSKPGALARSAWNTQGRTFQGCLALQLAWSIINDTYRSDLCLRYPPHPLAITALYLAVVLHGPTRELLQQRSRSVEATPVHSSPRRSSRQSSSTSLSHGKKPSQDFVAFFAELNVSMPSVATIAQEIISLAAPAPTSTALSSSSTEVPMFAPQPTQSSGMYGVFDTPQHGLVTLVGVDDLPQMVWYATQVN</sequence>
<feature type="region of interest" description="Disordered" evidence="1">
    <location>
        <begin position="314"/>
        <end position="345"/>
    </location>
</feature>
<dbReference type="InParanoid" id="A0A0C9Z6P3"/>
<dbReference type="OrthoDB" id="2704153at2759"/>
<evidence type="ECO:0000313" key="3">
    <source>
        <dbReference type="Proteomes" id="UP000054485"/>
    </source>
</evidence>
<dbReference type="Gene3D" id="1.10.472.10">
    <property type="entry name" value="Cyclin-like"/>
    <property type="match status" value="1"/>
</dbReference>